<protein>
    <submittedName>
        <fullName evidence="3">GD15866</fullName>
    </submittedName>
</protein>
<feature type="signal peptide" evidence="2">
    <location>
        <begin position="1"/>
        <end position="19"/>
    </location>
</feature>
<dbReference type="Proteomes" id="UP000000304">
    <property type="component" value="Chromosome X"/>
</dbReference>
<evidence type="ECO:0000256" key="2">
    <source>
        <dbReference type="SAM" id="SignalP"/>
    </source>
</evidence>
<proteinExistence type="predicted"/>
<dbReference type="EMBL" id="CM000366">
    <property type="protein sequence ID" value="EDX17865.1"/>
    <property type="molecule type" value="Genomic_DNA"/>
</dbReference>
<accession>B4R4L1</accession>
<dbReference type="HOGENOM" id="CLU_1929786_0_0_1"/>
<organism evidence="3 4">
    <name type="scientific">Drosophila simulans</name>
    <name type="common">Fruit fly</name>
    <dbReference type="NCBI Taxonomy" id="7240"/>
    <lineage>
        <taxon>Eukaryota</taxon>
        <taxon>Metazoa</taxon>
        <taxon>Ecdysozoa</taxon>
        <taxon>Arthropoda</taxon>
        <taxon>Hexapoda</taxon>
        <taxon>Insecta</taxon>
        <taxon>Pterygota</taxon>
        <taxon>Neoptera</taxon>
        <taxon>Endopterygota</taxon>
        <taxon>Diptera</taxon>
        <taxon>Brachycera</taxon>
        <taxon>Muscomorpha</taxon>
        <taxon>Ephydroidea</taxon>
        <taxon>Drosophilidae</taxon>
        <taxon>Drosophila</taxon>
        <taxon>Sophophora</taxon>
    </lineage>
</organism>
<dbReference type="AlphaFoldDB" id="B4R4L1"/>
<reference evidence="3 4" key="1">
    <citation type="journal article" date="2007" name="Nature">
        <title>Evolution of genes and genomes on the Drosophila phylogeny.</title>
        <authorList>
            <consortium name="Drosophila 12 Genomes Consortium"/>
            <person name="Clark A.G."/>
            <person name="Eisen M.B."/>
            <person name="Smith D.R."/>
            <person name="Bergman C.M."/>
            <person name="Oliver B."/>
            <person name="Markow T.A."/>
            <person name="Kaufman T.C."/>
            <person name="Kellis M."/>
            <person name="Gelbart W."/>
            <person name="Iyer V.N."/>
            <person name="Pollard D.A."/>
            <person name="Sackton T.B."/>
            <person name="Larracuente A.M."/>
            <person name="Singh N.D."/>
            <person name="Abad J.P."/>
            <person name="Abt D.N."/>
            <person name="Adryan B."/>
            <person name="Aguade M."/>
            <person name="Akashi H."/>
            <person name="Anderson W.W."/>
            <person name="Aquadro C.F."/>
            <person name="Ardell D.H."/>
            <person name="Arguello R."/>
            <person name="Artieri C.G."/>
            <person name="Barbash D.A."/>
            <person name="Barker D."/>
            <person name="Barsanti P."/>
            <person name="Batterham P."/>
            <person name="Batzoglou S."/>
            <person name="Begun D."/>
            <person name="Bhutkar A."/>
            <person name="Blanco E."/>
            <person name="Bosak S.A."/>
            <person name="Bradley R.K."/>
            <person name="Brand A.D."/>
            <person name="Brent M.R."/>
            <person name="Brooks A.N."/>
            <person name="Brown R.H."/>
            <person name="Butlin R.K."/>
            <person name="Caggese C."/>
            <person name="Calvi B.R."/>
            <person name="Bernardo de Carvalho A."/>
            <person name="Caspi A."/>
            <person name="Castrezana S."/>
            <person name="Celniker S.E."/>
            <person name="Chang J.L."/>
            <person name="Chapple C."/>
            <person name="Chatterji S."/>
            <person name="Chinwalla A."/>
            <person name="Civetta A."/>
            <person name="Clifton S.W."/>
            <person name="Comeron J.M."/>
            <person name="Costello J.C."/>
            <person name="Coyne J.A."/>
            <person name="Daub J."/>
            <person name="David R.G."/>
            <person name="Delcher A.L."/>
            <person name="Delehaunty K."/>
            <person name="Do C.B."/>
            <person name="Ebling H."/>
            <person name="Edwards K."/>
            <person name="Eickbush T."/>
            <person name="Evans J.D."/>
            <person name="Filipski A."/>
            <person name="Findeiss S."/>
            <person name="Freyhult E."/>
            <person name="Fulton L."/>
            <person name="Fulton R."/>
            <person name="Garcia A.C."/>
            <person name="Gardiner A."/>
            <person name="Garfield D.A."/>
            <person name="Garvin B.E."/>
            <person name="Gibson G."/>
            <person name="Gilbert D."/>
            <person name="Gnerre S."/>
            <person name="Godfrey J."/>
            <person name="Good R."/>
            <person name="Gotea V."/>
            <person name="Gravely B."/>
            <person name="Greenberg A.J."/>
            <person name="Griffiths-Jones S."/>
            <person name="Gross S."/>
            <person name="Guigo R."/>
            <person name="Gustafson E.A."/>
            <person name="Haerty W."/>
            <person name="Hahn M.W."/>
            <person name="Halligan D.L."/>
            <person name="Halpern A.L."/>
            <person name="Halter G.M."/>
            <person name="Han M.V."/>
            <person name="Heger A."/>
            <person name="Hillier L."/>
            <person name="Hinrichs A.S."/>
            <person name="Holmes I."/>
            <person name="Hoskins R.A."/>
            <person name="Hubisz M.J."/>
            <person name="Hultmark D."/>
            <person name="Huntley M.A."/>
            <person name="Jaffe D.B."/>
            <person name="Jagadeeshan S."/>
            <person name="Jeck W.R."/>
            <person name="Johnson J."/>
            <person name="Jones C.D."/>
            <person name="Jordan W.C."/>
            <person name="Karpen G.H."/>
            <person name="Kataoka E."/>
            <person name="Keightley P.D."/>
            <person name="Kheradpour P."/>
            <person name="Kirkness E.F."/>
            <person name="Koerich L.B."/>
            <person name="Kristiansen K."/>
            <person name="Kudrna D."/>
            <person name="Kulathinal R.J."/>
            <person name="Kumar S."/>
            <person name="Kwok R."/>
            <person name="Lander E."/>
            <person name="Langley C.H."/>
            <person name="Lapoint R."/>
            <person name="Lazzaro B.P."/>
            <person name="Lee S.J."/>
            <person name="Levesque L."/>
            <person name="Li R."/>
            <person name="Lin C.F."/>
            <person name="Lin M.F."/>
            <person name="Lindblad-Toh K."/>
            <person name="Llopart A."/>
            <person name="Long M."/>
            <person name="Low L."/>
            <person name="Lozovsky E."/>
            <person name="Lu J."/>
            <person name="Luo M."/>
            <person name="Machado C.A."/>
            <person name="Makalowski W."/>
            <person name="Marzo M."/>
            <person name="Matsuda M."/>
            <person name="Matzkin L."/>
            <person name="McAllister B."/>
            <person name="McBride C.S."/>
            <person name="McKernan B."/>
            <person name="McKernan K."/>
            <person name="Mendez-Lago M."/>
            <person name="Minx P."/>
            <person name="Mollenhauer M.U."/>
            <person name="Montooth K."/>
            <person name="Mount S.M."/>
            <person name="Mu X."/>
            <person name="Myers E."/>
            <person name="Negre B."/>
            <person name="Newfeld S."/>
            <person name="Nielsen R."/>
            <person name="Noor M.A."/>
            <person name="O'Grady P."/>
            <person name="Pachter L."/>
            <person name="Papaceit M."/>
            <person name="Parisi M.J."/>
            <person name="Parisi M."/>
            <person name="Parts L."/>
            <person name="Pedersen J.S."/>
            <person name="Pesole G."/>
            <person name="Phillippy A.M."/>
            <person name="Ponting C.P."/>
            <person name="Pop M."/>
            <person name="Porcelli D."/>
            <person name="Powell J.R."/>
            <person name="Prohaska S."/>
            <person name="Pruitt K."/>
            <person name="Puig M."/>
            <person name="Quesneville H."/>
            <person name="Ram K.R."/>
            <person name="Rand D."/>
            <person name="Rasmussen M.D."/>
            <person name="Reed L.K."/>
            <person name="Reenan R."/>
            <person name="Reily A."/>
            <person name="Remington K.A."/>
            <person name="Rieger T.T."/>
            <person name="Ritchie M.G."/>
            <person name="Robin C."/>
            <person name="Rogers Y.H."/>
            <person name="Rohde C."/>
            <person name="Rozas J."/>
            <person name="Rubenfield M.J."/>
            <person name="Ruiz A."/>
            <person name="Russo S."/>
            <person name="Salzberg S.L."/>
            <person name="Sanchez-Gracia A."/>
            <person name="Saranga D.J."/>
            <person name="Sato H."/>
            <person name="Schaeffer S.W."/>
            <person name="Schatz M.C."/>
            <person name="Schlenke T."/>
            <person name="Schwartz R."/>
            <person name="Segarra C."/>
            <person name="Singh R.S."/>
            <person name="Sirot L."/>
            <person name="Sirota M."/>
            <person name="Sisneros N.B."/>
            <person name="Smith C.D."/>
            <person name="Smith T.F."/>
            <person name="Spieth J."/>
            <person name="Stage D.E."/>
            <person name="Stark A."/>
            <person name="Stephan W."/>
            <person name="Strausberg R.L."/>
            <person name="Strempel S."/>
            <person name="Sturgill D."/>
            <person name="Sutton G."/>
            <person name="Sutton G.G."/>
            <person name="Tao W."/>
            <person name="Teichmann S."/>
            <person name="Tobari Y.N."/>
            <person name="Tomimura Y."/>
            <person name="Tsolas J.M."/>
            <person name="Valente V.L."/>
            <person name="Venter E."/>
            <person name="Venter J.C."/>
            <person name="Vicario S."/>
            <person name="Vieira F.G."/>
            <person name="Vilella A.J."/>
            <person name="Villasante A."/>
            <person name="Walenz B."/>
            <person name="Wang J."/>
            <person name="Wasserman M."/>
            <person name="Watts T."/>
            <person name="Wilson D."/>
            <person name="Wilson R.K."/>
            <person name="Wing R.A."/>
            <person name="Wolfner M.F."/>
            <person name="Wong A."/>
            <person name="Wong G.K."/>
            <person name="Wu C.I."/>
            <person name="Wu G."/>
            <person name="Yamamoto D."/>
            <person name="Yang H.P."/>
            <person name="Yang S.P."/>
            <person name="Yorke J.A."/>
            <person name="Yoshida K."/>
            <person name="Zdobnov E."/>
            <person name="Zhang P."/>
            <person name="Zhang Y."/>
            <person name="Zimin A.V."/>
            <person name="Baldwin J."/>
            <person name="Abdouelleil A."/>
            <person name="Abdulkadir J."/>
            <person name="Abebe A."/>
            <person name="Abera B."/>
            <person name="Abreu J."/>
            <person name="Acer S.C."/>
            <person name="Aftuck L."/>
            <person name="Alexander A."/>
            <person name="An P."/>
            <person name="Anderson E."/>
            <person name="Anderson S."/>
            <person name="Arachi H."/>
            <person name="Azer M."/>
            <person name="Bachantsang P."/>
            <person name="Barry A."/>
            <person name="Bayul T."/>
            <person name="Berlin A."/>
            <person name="Bessette D."/>
            <person name="Bloom T."/>
            <person name="Blye J."/>
            <person name="Boguslavskiy L."/>
            <person name="Bonnet C."/>
            <person name="Boukhgalter B."/>
            <person name="Bourzgui I."/>
            <person name="Brown A."/>
            <person name="Cahill P."/>
            <person name="Channer S."/>
            <person name="Cheshatsang Y."/>
            <person name="Chuda L."/>
            <person name="Citroen M."/>
            <person name="Collymore A."/>
            <person name="Cooke P."/>
            <person name="Costello M."/>
            <person name="D'Aco K."/>
            <person name="Daza R."/>
            <person name="De Haan G."/>
            <person name="DeGray S."/>
            <person name="DeMaso C."/>
            <person name="Dhargay N."/>
            <person name="Dooley K."/>
            <person name="Dooley E."/>
            <person name="Doricent M."/>
            <person name="Dorje P."/>
            <person name="Dorjee K."/>
            <person name="Dupes A."/>
            <person name="Elong R."/>
            <person name="Falk J."/>
            <person name="Farina A."/>
            <person name="Faro S."/>
            <person name="Ferguson D."/>
            <person name="Fisher S."/>
            <person name="Foley C.D."/>
            <person name="Franke A."/>
            <person name="Friedrich D."/>
            <person name="Gadbois L."/>
            <person name="Gearin G."/>
            <person name="Gearin C.R."/>
            <person name="Giannoukos G."/>
            <person name="Goode T."/>
            <person name="Graham J."/>
            <person name="Grandbois E."/>
            <person name="Grewal S."/>
            <person name="Gyaltsen K."/>
            <person name="Hafez N."/>
            <person name="Hagos B."/>
            <person name="Hall J."/>
            <person name="Henson C."/>
            <person name="Hollinger A."/>
            <person name="Honan T."/>
            <person name="Huard M.D."/>
            <person name="Hughes L."/>
            <person name="Hurhula B."/>
            <person name="Husby M.E."/>
            <person name="Kamat A."/>
            <person name="Kanga B."/>
            <person name="Kashin S."/>
            <person name="Khazanovich D."/>
            <person name="Kisner P."/>
            <person name="Lance K."/>
            <person name="Lara M."/>
            <person name="Lee W."/>
            <person name="Lennon N."/>
            <person name="Letendre F."/>
            <person name="LeVine R."/>
            <person name="Lipovsky A."/>
            <person name="Liu X."/>
            <person name="Liu J."/>
            <person name="Liu S."/>
            <person name="Lokyitsang T."/>
            <person name="Lokyitsang Y."/>
            <person name="Lubonja R."/>
            <person name="Lui A."/>
            <person name="MacDonald P."/>
            <person name="Magnisalis V."/>
            <person name="Maru K."/>
            <person name="Matthews C."/>
            <person name="McCusker W."/>
            <person name="McDonough S."/>
            <person name="Mehta T."/>
            <person name="Meldrim J."/>
            <person name="Meneus L."/>
            <person name="Mihai O."/>
            <person name="Mihalev A."/>
            <person name="Mihova T."/>
            <person name="Mittelman R."/>
            <person name="Mlenga V."/>
            <person name="Montmayeur A."/>
            <person name="Mulrain L."/>
            <person name="Navidi A."/>
            <person name="Naylor J."/>
            <person name="Negash T."/>
            <person name="Nguyen T."/>
            <person name="Nguyen N."/>
            <person name="Nicol R."/>
            <person name="Norbu C."/>
            <person name="Norbu N."/>
            <person name="Novod N."/>
            <person name="O'Neill B."/>
            <person name="Osman S."/>
            <person name="Markiewicz E."/>
            <person name="Oyono O.L."/>
            <person name="Patti C."/>
            <person name="Phunkhang P."/>
            <person name="Pierre F."/>
            <person name="Priest M."/>
            <person name="Raghuraman S."/>
            <person name="Rege F."/>
            <person name="Reyes R."/>
            <person name="Rise C."/>
            <person name="Rogov P."/>
            <person name="Ross K."/>
            <person name="Ryan E."/>
            <person name="Settipalli S."/>
            <person name="Shea T."/>
            <person name="Sherpa N."/>
            <person name="Shi L."/>
            <person name="Shih D."/>
            <person name="Sparrow T."/>
            <person name="Spaulding J."/>
            <person name="Stalker J."/>
            <person name="Stange-Thomann N."/>
            <person name="Stavropoulos S."/>
            <person name="Stone C."/>
            <person name="Strader C."/>
            <person name="Tesfaye S."/>
            <person name="Thomson T."/>
            <person name="Thoulutsang Y."/>
            <person name="Thoulutsang D."/>
            <person name="Topham K."/>
            <person name="Topping I."/>
            <person name="Tsamla T."/>
            <person name="Vassiliev H."/>
            <person name="Vo A."/>
            <person name="Wangchuk T."/>
            <person name="Wangdi T."/>
            <person name="Weiand M."/>
            <person name="Wilkinson J."/>
            <person name="Wilson A."/>
            <person name="Yadav S."/>
            <person name="Young G."/>
            <person name="Yu Q."/>
            <person name="Zembek L."/>
            <person name="Zhong D."/>
            <person name="Zimmer A."/>
            <person name="Zwirko Z."/>
            <person name="Jaffe D.B."/>
            <person name="Alvarez P."/>
            <person name="Brockman W."/>
            <person name="Butler J."/>
            <person name="Chin C."/>
            <person name="Gnerre S."/>
            <person name="Grabherr M."/>
            <person name="Kleber M."/>
            <person name="Mauceli E."/>
            <person name="MacCallum I."/>
        </authorList>
    </citation>
    <scope>NUCLEOTIDE SEQUENCE [LARGE SCALE GENOMIC DNA]</scope>
    <source>
        <strain evidence="4">white501</strain>
    </source>
</reference>
<name>B4R4L1_DROSI</name>
<dbReference type="OMA" id="QTIRIGN"/>
<gene>
    <name evidence="3" type="primary">Dsim\GD15866</name>
    <name evidence="3" type="ORF">Dsim_GD15866</name>
</gene>
<evidence type="ECO:0000256" key="1">
    <source>
        <dbReference type="SAM" id="Phobius"/>
    </source>
</evidence>
<keyword evidence="4" id="KW-1185">Reference proteome</keyword>
<keyword evidence="2" id="KW-0732">Signal</keyword>
<dbReference type="PhylomeDB" id="B4R4L1"/>
<keyword evidence="1" id="KW-1133">Transmembrane helix</keyword>
<feature type="transmembrane region" description="Helical" evidence="1">
    <location>
        <begin position="97"/>
        <end position="117"/>
    </location>
</feature>
<keyword evidence="1" id="KW-0812">Transmembrane</keyword>
<feature type="chain" id="PRO_5002824936" evidence="2">
    <location>
        <begin position="20"/>
        <end position="132"/>
    </location>
</feature>
<evidence type="ECO:0000313" key="4">
    <source>
        <dbReference type="Proteomes" id="UP000000304"/>
    </source>
</evidence>
<keyword evidence="1" id="KW-0472">Membrane</keyword>
<evidence type="ECO:0000313" key="3">
    <source>
        <dbReference type="EMBL" id="EDX17865.1"/>
    </source>
</evidence>
<sequence>MAKTLLLLLLLLLPKGVETTQQQQQQHQQQLLQLQQQQQPSTSAYENANFTWEKQAAGDDNLLLLWPLLTQNSCKVVAELINLQLAAVAFVKMPPNAYFDVVAAAAAAAAAVAVVALKQTIRIGNERNKIEI</sequence>